<evidence type="ECO:0000313" key="2">
    <source>
        <dbReference type="Proteomes" id="UP000015350"/>
    </source>
</evidence>
<comment type="caution">
    <text evidence="1">The sequence shown here is derived from an EMBL/GenBank/DDBJ whole genome shotgun (WGS) entry which is preliminary data.</text>
</comment>
<proteinExistence type="predicted"/>
<dbReference type="RefSeq" id="WP_021131663.1">
    <property type="nucleotide sequence ID" value="NZ_AQPH01000017.1"/>
</dbReference>
<dbReference type="OrthoDB" id="9808959at2"/>
<protein>
    <submittedName>
        <fullName evidence="1">Uncharacterized protein</fullName>
    </submittedName>
</protein>
<evidence type="ECO:0000313" key="1">
    <source>
        <dbReference type="EMBL" id="EPY02311.1"/>
    </source>
</evidence>
<dbReference type="eggNOG" id="ENOG50337GU">
    <property type="taxonomic scope" value="Bacteria"/>
</dbReference>
<accession>S9TJ90</accession>
<sequence>MNTLPTIRPLDRLARCINEQQAQIEAHARNMLFFAKVAGELLIEARDSKERTEPFKEWVPRYCRKANGQPLSYVQATKYMNVARRWDDLKGFADETCTNSIDAFLGYQKANPAPKSNLPTFTEDDAEYALKIAARLDSDFEGERDVAADKLNTFAKQHGMTGEELVEKAKKLRPAQHLTNVEAGKQELRAEILAPFQSMSKQELLDVIFNLIVKLSREA</sequence>
<organism evidence="1 2">
    <name type="scientific">Magnetospirillum fulvum MGU-K5</name>
    <dbReference type="NCBI Taxonomy" id="1316936"/>
    <lineage>
        <taxon>Bacteria</taxon>
        <taxon>Pseudomonadati</taxon>
        <taxon>Pseudomonadota</taxon>
        <taxon>Alphaproteobacteria</taxon>
        <taxon>Rhodospirillales</taxon>
        <taxon>Rhodospirillaceae</taxon>
        <taxon>Magnetospirillum</taxon>
    </lineage>
</organism>
<dbReference type="STRING" id="1316936.K678_06557"/>
<dbReference type="AlphaFoldDB" id="S9TJ90"/>
<reference evidence="1 2" key="1">
    <citation type="submission" date="2013-04" db="EMBL/GenBank/DDBJ databases">
        <authorList>
            <person name="Kuznetsov B."/>
            <person name="Ivanovsky R."/>
        </authorList>
    </citation>
    <scope>NUCLEOTIDE SEQUENCE [LARGE SCALE GENOMIC DNA]</scope>
    <source>
        <strain evidence="1 2">MGU-K5</strain>
    </source>
</reference>
<dbReference type="EMBL" id="AQPH01000017">
    <property type="protein sequence ID" value="EPY02311.1"/>
    <property type="molecule type" value="Genomic_DNA"/>
</dbReference>
<dbReference type="Proteomes" id="UP000015350">
    <property type="component" value="Unassembled WGS sequence"/>
</dbReference>
<name>S9TJ90_MAGFU</name>
<gene>
    <name evidence="1" type="ORF">K678_06557</name>
</gene>